<evidence type="ECO:0000256" key="1">
    <source>
        <dbReference type="SAM" id="SignalP"/>
    </source>
</evidence>
<evidence type="ECO:0000313" key="3">
    <source>
        <dbReference type="Proteomes" id="UP000293342"/>
    </source>
</evidence>
<feature type="signal peptide" evidence="1">
    <location>
        <begin position="1"/>
        <end position="34"/>
    </location>
</feature>
<gene>
    <name evidence="2" type="ORF">E0H75_20530</name>
</gene>
<evidence type="ECO:0000313" key="2">
    <source>
        <dbReference type="EMBL" id="TCC48949.1"/>
    </source>
</evidence>
<comment type="caution">
    <text evidence="2">The sequence shown here is derived from an EMBL/GenBank/DDBJ whole genome shotgun (WGS) entry which is preliminary data.</text>
</comment>
<dbReference type="AlphaFoldDB" id="A0A4R0JQ74"/>
<dbReference type="EMBL" id="SJKD01000004">
    <property type="protein sequence ID" value="TCC48949.1"/>
    <property type="molecule type" value="Genomic_DNA"/>
</dbReference>
<dbReference type="SUPFAM" id="SSF51120">
    <property type="entry name" value="beta-Roll"/>
    <property type="match status" value="1"/>
</dbReference>
<dbReference type="RefSeq" id="WP_131515185.1">
    <property type="nucleotide sequence ID" value="NZ_SJKD01000004.1"/>
</dbReference>
<organism evidence="2 3">
    <name type="scientific">Kribbella capetownensis</name>
    <dbReference type="NCBI Taxonomy" id="1572659"/>
    <lineage>
        <taxon>Bacteria</taxon>
        <taxon>Bacillati</taxon>
        <taxon>Actinomycetota</taxon>
        <taxon>Actinomycetes</taxon>
        <taxon>Propionibacteriales</taxon>
        <taxon>Kribbellaceae</taxon>
        <taxon>Kribbella</taxon>
    </lineage>
</organism>
<dbReference type="InterPro" id="IPR011049">
    <property type="entry name" value="Serralysin-like_metalloprot_C"/>
</dbReference>
<name>A0A4R0JQ74_9ACTN</name>
<accession>A0A4R0JQ74</accession>
<evidence type="ECO:0008006" key="4">
    <source>
        <dbReference type="Google" id="ProtNLM"/>
    </source>
</evidence>
<dbReference type="Proteomes" id="UP000293342">
    <property type="component" value="Unassembled WGS sequence"/>
</dbReference>
<keyword evidence="1" id="KW-0732">Signal</keyword>
<dbReference type="InterPro" id="IPR050557">
    <property type="entry name" value="RTX_toxin/Mannuronan_C5-epim"/>
</dbReference>
<dbReference type="PANTHER" id="PTHR38340:SF1">
    <property type="entry name" value="S-LAYER PROTEIN"/>
    <property type="match status" value="1"/>
</dbReference>
<dbReference type="PANTHER" id="PTHR38340">
    <property type="entry name" value="S-LAYER PROTEIN"/>
    <property type="match status" value="1"/>
</dbReference>
<proteinExistence type="predicted"/>
<dbReference type="OrthoDB" id="7315305at2"/>
<dbReference type="Gene3D" id="2.150.10.10">
    <property type="entry name" value="Serralysin-like metalloprotease, C-terminal"/>
    <property type="match status" value="1"/>
</dbReference>
<sequence>MSSVTRRLRRGLSAAAAAAISTGIAVTLAGTASATPSSGVVIDTGQLIVTGTNHADNITLTVPATNTSVLEVDFGPGTTKRTVNRSDFTQILVSSRGGNDVVRIDYGAEVQPFTIIDTGDGNDSAVGGSGNELFRMGAGNDSVDGNRGTDTALLGNGRDSFTWDPGDGSDVIQGGRDQDTLVFNGAAAAEKFVAAANGPRLRFTRDVGNIVMDTDNVERVSLNALGGADSVTVGDLRGTDVKNVDVDLGAQLNASGGDSAVDAVTVTGTAGRDHIRVSGSSGDVQVSGLKADVRLKDAEPTDQLTIDTLAGRDDVNTRRLAPGTISLSIL</sequence>
<protein>
    <recommendedName>
        <fullName evidence="4">Calcium-binding protein</fullName>
    </recommendedName>
</protein>
<keyword evidence="3" id="KW-1185">Reference proteome</keyword>
<reference evidence="2 3" key="1">
    <citation type="submission" date="2019-02" db="EMBL/GenBank/DDBJ databases">
        <title>Kribbella capetownensis sp. nov. and Kribbella speibonae sp. nov., isolated from soil.</title>
        <authorList>
            <person name="Curtis S.M."/>
            <person name="Norton I."/>
            <person name="Everest G.J."/>
            <person name="Meyers P.R."/>
        </authorList>
    </citation>
    <scope>NUCLEOTIDE SEQUENCE [LARGE SCALE GENOMIC DNA]</scope>
    <source>
        <strain evidence="2 3">YM53</strain>
    </source>
</reference>
<feature type="chain" id="PRO_5020824678" description="Calcium-binding protein" evidence="1">
    <location>
        <begin position="35"/>
        <end position="330"/>
    </location>
</feature>